<name>A0A5J4SNP3_9ZZZZ</name>
<sequence>MISKSEINRLATEKNVKTSTIDKDWVLGHIVDAVYSIPECRENLIFKGGTCLRKCRLPDYRFSEDLDFTSRKGSFVFDLPLLQQIVSLVENRTEMPLYIQSVEELAFNNKRTGYVARIRYWGADHRKDQQPPEPSRWLTSIKIEIILYETMIFEAELKDICHPYSDRLTENAINIPVYSIHEVLAEKIRALIQRSYTAPRDYYDIWYLSKYMENVDWQAVINAFKIKTAYKGLSFTSIDQLINEDNDRTLKAAWKNSLEHQIGNGKLPDYQTVKTELLALFNRIFIE</sequence>
<reference evidence="1" key="1">
    <citation type="submission" date="2019-03" db="EMBL/GenBank/DDBJ databases">
        <title>Single cell metagenomics reveals metabolic interactions within the superorganism composed of flagellate Streblomastix strix and complex community of Bacteroidetes bacteria on its surface.</title>
        <authorList>
            <person name="Treitli S.C."/>
            <person name="Kolisko M."/>
            <person name="Husnik F."/>
            <person name="Keeling P."/>
            <person name="Hampl V."/>
        </authorList>
    </citation>
    <scope>NUCLEOTIDE SEQUENCE</scope>
    <source>
        <strain evidence="1">STM</strain>
    </source>
</reference>
<evidence type="ECO:0000313" key="2">
    <source>
        <dbReference type="EMBL" id="KAA6347000.1"/>
    </source>
</evidence>
<evidence type="ECO:0008006" key="3">
    <source>
        <dbReference type="Google" id="ProtNLM"/>
    </source>
</evidence>
<dbReference type="Gene3D" id="3.10.450.620">
    <property type="entry name" value="JHP933, nucleotidyltransferase-like core domain"/>
    <property type="match status" value="1"/>
</dbReference>
<protein>
    <recommendedName>
        <fullName evidence="3">Nucleotidyl transferase AbiEii/AbiGii toxin family protein</fullName>
    </recommendedName>
</protein>
<gene>
    <name evidence="1" type="ORF">EZS27_005517</name>
    <name evidence="2" type="ORF">EZS27_005534</name>
</gene>
<accession>A0A5J4SNP3</accession>
<organism evidence="1">
    <name type="scientific">termite gut metagenome</name>
    <dbReference type="NCBI Taxonomy" id="433724"/>
    <lineage>
        <taxon>unclassified sequences</taxon>
        <taxon>metagenomes</taxon>
        <taxon>organismal metagenomes</taxon>
    </lineage>
</organism>
<comment type="caution">
    <text evidence="1">The sequence shown here is derived from an EMBL/GenBank/DDBJ whole genome shotgun (WGS) entry which is preliminary data.</text>
</comment>
<dbReference type="EMBL" id="SNRY01000110">
    <property type="protein sequence ID" value="KAA6346983.1"/>
    <property type="molecule type" value="Genomic_DNA"/>
</dbReference>
<dbReference type="InterPro" id="IPR014942">
    <property type="entry name" value="AbiEii"/>
</dbReference>
<dbReference type="Pfam" id="PF08843">
    <property type="entry name" value="AbiEii"/>
    <property type="match status" value="1"/>
</dbReference>
<dbReference type="EMBL" id="SNRY01000110">
    <property type="protein sequence ID" value="KAA6347000.1"/>
    <property type="molecule type" value="Genomic_DNA"/>
</dbReference>
<dbReference type="AlphaFoldDB" id="A0A5J4SNP3"/>
<evidence type="ECO:0000313" key="1">
    <source>
        <dbReference type="EMBL" id="KAA6346983.1"/>
    </source>
</evidence>
<proteinExistence type="predicted"/>